<proteinExistence type="predicted"/>
<organism evidence="2 3">
    <name type="scientific">Alicyclobacillus mali</name>
    <name type="common">ex Roth et al. 2021</name>
    <dbReference type="NCBI Taxonomy" id="1123961"/>
    <lineage>
        <taxon>Bacteria</taxon>
        <taxon>Bacillati</taxon>
        <taxon>Bacillota</taxon>
        <taxon>Bacilli</taxon>
        <taxon>Bacillales</taxon>
        <taxon>Alicyclobacillaceae</taxon>
        <taxon>Alicyclobacillus</taxon>
    </lineage>
</organism>
<accession>A0ABS0F5E0</accession>
<dbReference type="InterPro" id="IPR014960">
    <property type="entry name" value="DUF1828"/>
</dbReference>
<keyword evidence="3" id="KW-1185">Reference proteome</keyword>
<evidence type="ECO:0000313" key="2">
    <source>
        <dbReference type="EMBL" id="MBF8378466.1"/>
    </source>
</evidence>
<protein>
    <submittedName>
        <fullName evidence="2">DUF1828 domain-containing protein</fullName>
    </submittedName>
</protein>
<dbReference type="EMBL" id="JADPKZ010000045">
    <property type="protein sequence ID" value="MBF8378466.1"/>
    <property type="molecule type" value="Genomic_DNA"/>
</dbReference>
<comment type="caution">
    <text evidence="2">The sequence shown here is derived from an EMBL/GenBank/DDBJ whole genome shotgun (WGS) entry which is preliminary data.</text>
</comment>
<reference evidence="2 3" key="1">
    <citation type="submission" date="2020-11" db="EMBL/GenBank/DDBJ databases">
        <title>Genomic insight of Alicyclobacillus mali FL 18 reveals a new arsenic-resistant strain, with potential in environmental biotechnology.</title>
        <authorList>
            <person name="Fiorentino G."/>
            <person name="Gallo G."/>
            <person name="Aulitto M."/>
        </authorList>
    </citation>
    <scope>NUCLEOTIDE SEQUENCE [LARGE SCALE GENOMIC DNA]</scope>
    <source>
        <strain evidence="2 3">FL 18</strain>
    </source>
</reference>
<dbReference type="Proteomes" id="UP000642910">
    <property type="component" value="Unassembled WGS sequence"/>
</dbReference>
<sequence length="119" mass="13576">MIIDRESIERAFEQTVWFGFRELKPGCVQIRTPFTYPDGDVIDVFVIDTQDLLRVTDMGETLRHLGSCEARQHISGLQLLHRCVRLGKGELYQDVATPEEVPEAAIELVECIERLCSLV</sequence>
<evidence type="ECO:0000259" key="1">
    <source>
        <dbReference type="Pfam" id="PF08861"/>
    </source>
</evidence>
<dbReference type="RefSeq" id="WP_195867942.1">
    <property type="nucleotide sequence ID" value="NZ_JADPKZ010000045.1"/>
</dbReference>
<feature type="domain" description="DUF1828" evidence="1">
    <location>
        <begin position="32"/>
        <end position="112"/>
    </location>
</feature>
<dbReference type="Pfam" id="PF08861">
    <property type="entry name" value="DUF1828"/>
    <property type="match status" value="1"/>
</dbReference>
<evidence type="ECO:0000313" key="3">
    <source>
        <dbReference type="Proteomes" id="UP000642910"/>
    </source>
</evidence>
<name>A0ABS0F5E0_9BACL</name>
<gene>
    <name evidence="2" type="ORF">IW967_11435</name>
</gene>